<gene>
    <name evidence="1" type="ORF">NDU88_007423</name>
</gene>
<proteinExistence type="predicted"/>
<accession>A0AAV7NA57</accession>
<evidence type="ECO:0000313" key="1">
    <source>
        <dbReference type="EMBL" id="KAJ1110068.1"/>
    </source>
</evidence>
<sequence length="106" mass="12583">MLCIPGPEFRLLAFTRRGRLVCIRLATRVLWRSFGPRFEHNLELFHTADFGRVVYFYISRDILGWPHVIPYDLLDRFLGVTSLNDLTAVSFFPFTLSIRPWTMRLY</sequence>
<evidence type="ECO:0000313" key="2">
    <source>
        <dbReference type="Proteomes" id="UP001066276"/>
    </source>
</evidence>
<dbReference type="AlphaFoldDB" id="A0AAV7NA57"/>
<protein>
    <submittedName>
        <fullName evidence="1">Uncharacterized protein</fullName>
    </submittedName>
</protein>
<comment type="caution">
    <text evidence="1">The sequence shown here is derived from an EMBL/GenBank/DDBJ whole genome shotgun (WGS) entry which is preliminary data.</text>
</comment>
<organism evidence="1 2">
    <name type="scientific">Pleurodeles waltl</name>
    <name type="common">Iberian ribbed newt</name>
    <dbReference type="NCBI Taxonomy" id="8319"/>
    <lineage>
        <taxon>Eukaryota</taxon>
        <taxon>Metazoa</taxon>
        <taxon>Chordata</taxon>
        <taxon>Craniata</taxon>
        <taxon>Vertebrata</taxon>
        <taxon>Euteleostomi</taxon>
        <taxon>Amphibia</taxon>
        <taxon>Batrachia</taxon>
        <taxon>Caudata</taxon>
        <taxon>Salamandroidea</taxon>
        <taxon>Salamandridae</taxon>
        <taxon>Pleurodelinae</taxon>
        <taxon>Pleurodeles</taxon>
    </lineage>
</organism>
<reference evidence="1" key="1">
    <citation type="journal article" date="2022" name="bioRxiv">
        <title>Sequencing and chromosome-scale assembly of the giantPleurodeles waltlgenome.</title>
        <authorList>
            <person name="Brown T."/>
            <person name="Elewa A."/>
            <person name="Iarovenko S."/>
            <person name="Subramanian E."/>
            <person name="Araus A.J."/>
            <person name="Petzold A."/>
            <person name="Susuki M."/>
            <person name="Suzuki K.-i.T."/>
            <person name="Hayashi T."/>
            <person name="Toyoda A."/>
            <person name="Oliveira C."/>
            <person name="Osipova E."/>
            <person name="Leigh N.D."/>
            <person name="Simon A."/>
            <person name="Yun M.H."/>
        </authorList>
    </citation>
    <scope>NUCLEOTIDE SEQUENCE</scope>
    <source>
        <strain evidence="1">20211129_DDA</strain>
        <tissue evidence="1">Liver</tissue>
    </source>
</reference>
<dbReference type="Proteomes" id="UP001066276">
    <property type="component" value="Chromosome 9"/>
</dbReference>
<dbReference type="EMBL" id="JANPWB010000013">
    <property type="protein sequence ID" value="KAJ1110068.1"/>
    <property type="molecule type" value="Genomic_DNA"/>
</dbReference>
<keyword evidence="2" id="KW-1185">Reference proteome</keyword>
<name>A0AAV7NA57_PLEWA</name>